<dbReference type="CDD" id="cd14733">
    <property type="entry name" value="BACK"/>
    <property type="match status" value="1"/>
</dbReference>
<dbReference type="InterPro" id="IPR051568">
    <property type="entry name" value="LZTR1/Attractin"/>
</dbReference>
<dbReference type="SMART" id="SM00225">
    <property type="entry name" value="BTB"/>
    <property type="match status" value="1"/>
</dbReference>
<evidence type="ECO:0000313" key="5">
    <source>
        <dbReference type="EMBL" id="KAF6002350.1"/>
    </source>
</evidence>
<sequence length="727" mass="79521">MGVSMPATGSLVIFGAFDLSMERHWVLVSCVNLSTALGNTYQHPQVSVHTADAGLRTMPVPAEHVGVTDEQTRTATTRVVERDSFRTPETRTEDYSYTRLTLPRNRVMITPRETTPEGSPDTEVATIGPAIGLPAGGPSPGRAEHSAIVYRHVMVVFGGYDGRRKVNTIAVVDLHSGRWFCPRPLHETHASGRPGVDYPHRRCKHSAVVHCNKMYVFGGFQYRNKVNYGCSDLFVLDLNTWTWQGPLLMHGDGPQAIQGHAAVACLDSMYVFGGKVRMQRSMVSGHAVPSSPGRAALPAAGTAGISPTPPELRSSGLNGDIWEYRFDVNKWRRIAFHQRTVASTGETSSERMPIEPEPRQLAGLAVIADQNPLRCTVYLFGGVNKTKDHFFGDMYAFYGLGSDNYRALRPCALCADLGKALNDPSLADVIFTVAERVQMPMENMAAVLDSGSSEAARALGAPPRSSMAEAPTHQYDSMDTNTTDSSIDDSDNDRESSAHVDAEHVSSTDPIGTISFPARQPWPMRRFYAHRVILASRSEYFANMFRTGLWESGHGSGPRVIHLPGISAAVFEAVLRYLYTGELHYPSTIVETPATGHVTAAGDPHGIRSDSARNSELRGYFMLELLQAADMLRLDQLRDLCAAQVEQALCPENVAFVLEMAAQSQDGMGGLKAYCVAYIIHHFAQVIQTIAWQNLLRRDPAGLGREVLQAYYESTAGPGSQHSAEGR</sequence>
<dbReference type="Proteomes" id="UP000530660">
    <property type="component" value="Unassembled WGS sequence"/>
</dbReference>
<protein>
    <submittedName>
        <fullName evidence="5">Leucine-zipper-like transcriptional regulator 1</fullName>
    </submittedName>
</protein>
<organism evidence="5 6">
    <name type="scientific">Cyanidiococcus yangmingshanensis</name>
    <dbReference type="NCBI Taxonomy" id="2690220"/>
    <lineage>
        <taxon>Eukaryota</taxon>
        <taxon>Rhodophyta</taxon>
        <taxon>Bangiophyceae</taxon>
        <taxon>Cyanidiales</taxon>
        <taxon>Cyanidiaceae</taxon>
        <taxon>Cyanidiococcus</taxon>
    </lineage>
</organism>
<comment type="caution">
    <text evidence="5">The sequence shown here is derived from an EMBL/GenBank/DDBJ whole genome shotgun (WGS) entry which is preliminary data.</text>
</comment>
<keyword evidence="1" id="KW-0880">Kelch repeat</keyword>
<feature type="compositionally biased region" description="Basic and acidic residues" evidence="3">
    <location>
        <begin position="493"/>
        <end position="506"/>
    </location>
</feature>
<dbReference type="Gene3D" id="2.120.10.80">
    <property type="entry name" value="Kelch-type beta propeller"/>
    <property type="match status" value="2"/>
</dbReference>
<dbReference type="SUPFAM" id="SSF54695">
    <property type="entry name" value="POZ domain"/>
    <property type="match status" value="1"/>
</dbReference>
<evidence type="ECO:0000256" key="1">
    <source>
        <dbReference type="ARBA" id="ARBA00022441"/>
    </source>
</evidence>
<name>A0A7J7IHZ7_9RHOD</name>
<feature type="domain" description="BTB" evidence="4">
    <location>
        <begin position="508"/>
        <end position="587"/>
    </location>
</feature>
<keyword evidence="2" id="KW-0677">Repeat</keyword>
<dbReference type="SUPFAM" id="SSF117281">
    <property type="entry name" value="Kelch motif"/>
    <property type="match status" value="1"/>
</dbReference>
<accession>A0A7J7IHZ7</accession>
<dbReference type="AlphaFoldDB" id="A0A7J7IHZ7"/>
<evidence type="ECO:0000259" key="4">
    <source>
        <dbReference type="PROSITE" id="PS50097"/>
    </source>
</evidence>
<proteinExistence type="predicted"/>
<dbReference type="OrthoDB" id="10251809at2759"/>
<dbReference type="PANTHER" id="PTHR46376">
    <property type="entry name" value="LEUCINE-ZIPPER-LIKE TRANSCRIPTIONAL REGULATOR 1"/>
    <property type="match status" value="1"/>
</dbReference>
<feature type="region of interest" description="Disordered" evidence="3">
    <location>
        <begin position="455"/>
        <end position="513"/>
    </location>
</feature>
<dbReference type="CDD" id="cd18186">
    <property type="entry name" value="BTB_POZ_ZBTB_KLHL-like"/>
    <property type="match status" value="1"/>
</dbReference>
<dbReference type="PROSITE" id="PS50097">
    <property type="entry name" value="BTB"/>
    <property type="match status" value="1"/>
</dbReference>
<dbReference type="InterPro" id="IPR000210">
    <property type="entry name" value="BTB/POZ_dom"/>
</dbReference>
<dbReference type="EMBL" id="VWRR01000010">
    <property type="protein sequence ID" value="KAF6002350.1"/>
    <property type="molecule type" value="Genomic_DNA"/>
</dbReference>
<gene>
    <name evidence="5" type="primary">LZTR1</name>
    <name evidence="5" type="ORF">F1559_000466</name>
</gene>
<keyword evidence="6" id="KW-1185">Reference proteome</keyword>
<dbReference type="InterPro" id="IPR015915">
    <property type="entry name" value="Kelch-typ_b-propeller"/>
</dbReference>
<dbReference type="GO" id="GO:0005794">
    <property type="term" value="C:Golgi apparatus"/>
    <property type="evidence" value="ECO:0007669"/>
    <property type="project" value="TreeGrafter"/>
</dbReference>
<dbReference type="InterPro" id="IPR011333">
    <property type="entry name" value="SKP1/BTB/POZ_sf"/>
</dbReference>
<dbReference type="Pfam" id="PF00651">
    <property type="entry name" value="BTB"/>
    <property type="match status" value="1"/>
</dbReference>
<dbReference type="Gene3D" id="3.30.710.10">
    <property type="entry name" value="Potassium Channel Kv1.1, Chain A"/>
    <property type="match status" value="1"/>
</dbReference>
<evidence type="ECO:0000256" key="2">
    <source>
        <dbReference type="ARBA" id="ARBA00022737"/>
    </source>
</evidence>
<reference evidence="5 6" key="1">
    <citation type="journal article" date="2020" name="J. Phycol.">
        <title>Comparative genome analysis reveals Cyanidiococcus gen. nov., a new extremophilic red algal genus sister to Cyanidioschyzon (Cyanidioschyzonaceae, Rhodophyta).</title>
        <authorList>
            <person name="Liu S.-L."/>
            <person name="Chiang Y.-R."/>
            <person name="Yoon H.S."/>
            <person name="Fu H.-Y."/>
        </authorList>
    </citation>
    <scope>NUCLEOTIDE SEQUENCE [LARGE SCALE GENOMIC DNA]</scope>
    <source>
        <strain evidence="5 6">THAL066</strain>
    </source>
</reference>
<evidence type="ECO:0000256" key="3">
    <source>
        <dbReference type="SAM" id="MobiDB-lite"/>
    </source>
</evidence>
<evidence type="ECO:0000313" key="6">
    <source>
        <dbReference type="Proteomes" id="UP000530660"/>
    </source>
</evidence>
<dbReference type="Pfam" id="PF24681">
    <property type="entry name" value="Kelch_KLHDC2_KLHL20_DRC7"/>
    <property type="match status" value="1"/>
</dbReference>
<dbReference type="Gene3D" id="1.25.40.420">
    <property type="match status" value="1"/>
</dbReference>
<dbReference type="PANTHER" id="PTHR46376:SF1">
    <property type="entry name" value="LEUCINE-ZIPPER-LIKE TRANSCRIPTIONAL REGULATOR 1"/>
    <property type="match status" value="1"/>
</dbReference>